<evidence type="ECO:0000313" key="2">
    <source>
        <dbReference type="EMBL" id="CAF1302928.1"/>
    </source>
</evidence>
<evidence type="ECO:0000313" key="3">
    <source>
        <dbReference type="Proteomes" id="UP000663828"/>
    </source>
</evidence>
<name>A0A813MJ07_ADIRI</name>
<dbReference type="EMBL" id="CAJNOJ010000001">
    <property type="protein sequence ID" value="CAF0721212.1"/>
    <property type="molecule type" value="Genomic_DNA"/>
</dbReference>
<evidence type="ECO:0000313" key="1">
    <source>
        <dbReference type="EMBL" id="CAF0721212.1"/>
    </source>
</evidence>
<protein>
    <submittedName>
        <fullName evidence="1">Uncharacterized protein</fullName>
    </submittedName>
</protein>
<comment type="caution">
    <text evidence="1">The sequence shown here is derived from an EMBL/GenBank/DDBJ whole genome shotgun (WGS) entry which is preliminary data.</text>
</comment>
<reference evidence="1" key="1">
    <citation type="submission" date="2021-02" db="EMBL/GenBank/DDBJ databases">
        <authorList>
            <person name="Nowell W R."/>
        </authorList>
    </citation>
    <scope>NUCLEOTIDE SEQUENCE</scope>
</reference>
<dbReference type="Proteomes" id="UP000663852">
    <property type="component" value="Unassembled WGS sequence"/>
</dbReference>
<organism evidence="1 4">
    <name type="scientific">Adineta ricciae</name>
    <name type="common">Rotifer</name>
    <dbReference type="NCBI Taxonomy" id="249248"/>
    <lineage>
        <taxon>Eukaryota</taxon>
        <taxon>Metazoa</taxon>
        <taxon>Spiralia</taxon>
        <taxon>Gnathifera</taxon>
        <taxon>Rotifera</taxon>
        <taxon>Eurotatoria</taxon>
        <taxon>Bdelloidea</taxon>
        <taxon>Adinetida</taxon>
        <taxon>Adinetidae</taxon>
        <taxon>Adineta</taxon>
    </lineage>
</organism>
<gene>
    <name evidence="1" type="ORF">EDS130_LOCUS269</name>
    <name evidence="2" type="ORF">XAT740_LOCUS28962</name>
</gene>
<accession>A0A813MJ07</accession>
<sequence length="120" mass="14133">MDYIEDDYLTNLSWLKLSNHIRCSNNSTDDELQCLCWIMKLRPHAYSSHSLKRLSSSIHNDKHSCKSNRLTNDCATPNRILMVRTLNNRMPMEQFSQQSLVFIRSSNDKILCLSIRHFNE</sequence>
<dbReference type="Proteomes" id="UP000663828">
    <property type="component" value="Unassembled WGS sequence"/>
</dbReference>
<dbReference type="EMBL" id="CAJNOR010002499">
    <property type="protein sequence ID" value="CAF1302928.1"/>
    <property type="molecule type" value="Genomic_DNA"/>
</dbReference>
<dbReference type="OrthoDB" id="10037869at2759"/>
<proteinExistence type="predicted"/>
<evidence type="ECO:0000313" key="4">
    <source>
        <dbReference type="Proteomes" id="UP000663852"/>
    </source>
</evidence>
<dbReference type="AlphaFoldDB" id="A0A813MJ07"/>
<keyword evidence="3" id="KW-1185">Reference proteome</keyword>